<dbReference type="EMBL" id="JAHHIF010000094">
    <property type="protein sequence ID" value="MBW4549362.1"/>
    <property type="molecule type" value="Genomic_DNA"/>
</dbReference>
<sequence>MTNDQHLNHFLIGPPGSGKSTFATALLQLEPTASIVSTDQIRTVLFGDESIQGDWSLIEERVLAQIREAFSAGRTVIYDATNARREWRQSLLRQVGEENQQWLAWYLQTPLSICKAWNKGRKRQVPEVVIEESFQALQAQPPVPAEGFVAVNSVVLTPEGFELKHIERMLKMRSLCLD</sequence>
<evidence type="ECO:0000313" key="2">
    <source>
        <dbReference type="Proteomes" id="UP000753908"/>
    </source>
</evidence>
<comment type="caution">
    <text evidence="1">The sequence shown here is derived from an EMBL/GenBank/DDBJ whole genome shotgun (WGS) entry which is preliminary data.</text>
</comment>
<dbReference type="Pfam" id="PF13671">
    <property type="entry name" value="AAA_33"/>
    <property type="match status" value="1"/>
</dbReference>
<proteinExistence type="predicted"/>
<dbReference type="AlphaFoldDB" id="A0A951PUR0"/>
<dbReference type="InterPro" id="IPR017101">
    <property type="entry name" value="P-loop_ATP/GTP-bd_All4644_prd"/>
</dbReference>
<dbReference type="PIRSF" id="PIRSF037081">
    <property type="entry name" value="P-loop_All4644_prd"/>
    <property type="match status" value="1"/>
</dbReference>
<protein>
    <submittedName>
        <fullName evidence="1">ATP-binding protein</fullName>
    </submittedName>
</protein>
<dbReference type="InterPro" id="IPR027417">
    <property type="entry name" value="P-loop_NTPase"/>
</dbReference>
<reference evidence="1" key="2">
    <citation type="journal article" date="2022" name="Microbiol. Resour. Announc.">
        <title>Metagenome Sequencing to Explore Phylogenomics of Terrestrial Cyanobacteria.</title>
        <authorList>
            <person name="Ward R.D."/>
            <person name="Stajich J.E."/>
            <person name="Johansen J.R."/>
            <person name="Huntemann M."/>
            <person name="Clum A."/>
            <person name="Foster B."/>
            <person name="Foster B."/>
            <person name="Roux S."/>
            <person name="Palaniappan K."/>
            <person name="Varghese N."/>
            <person name="Mukherjee S."/>
            <person name="Reddy T.B.K."/>
            <person name="Daum C."/>
            <person name="Copeland A."/>
            <person name="Chen I.A."/>
            <person name="Ivanova N.N."/>
            <person name="Kyrpides N.C."/>
            <person name="Shapiro N."/>
            <person name="Eloe-Fadrosh E.A."/>
            <person name="Pietrasiak N."/>
        </authorList>
    </citation>
    <scope>NUCLEOTIDE SEQUENCE</scope>
    <source>
        <strain evidence="1">CPER-KK1</strain>
    </source>
</reference>
<keyword evidence="1" id="KW-0547">Nucleotide-binding</keyword>
<gene>
    <name evidence="1" type="ORF">KME25_33905</name>
</gene>
<name>A0A951PUR0_9CYAN</name>
<dbReference type="Proteomes" id="UP000753908">
    <property type="component" value="Unassembled WGS sequence"/>
</dbReference>
<accession>A0A951PUR0</accession>
<organism evidence="1 2">
    <name type="scientific">Symplocastrum torsivum CPER-KK1</name>
    <dbReference type="NCBI Taxonomy" id="450513"/>
    <lineage>
        <taxon>Bacteria</taxon>
        <taxon>Bacillati</taxon>
        <taxon>Cyanobacteriota</taxon>
        <taxon>Cyanophyceae</taxon>
        <taxon>Oscillatoriophycideae</taxon>
        <taxon>Oscillatoriales</taxon>
        <taxon>Microcoleaceae</taxon>
        <taxon>Symplocastrum</taxon>
    </lineage>
</organism>
<reference evidence="1" key="1">
    <citation type="submission" date="2021-05" db="EMBL/GenBank/DDBJ databases">
        <authorList>
            <person name="Pietrasiak N."/>
            <person name="Ward R."/>
            <person name="Stajich J.E."/>
            <person name="Kurbessoian T."/>
        </authorList>
    </citation>
    <scope>NUCLEOTIDE SEQUENCE</scope>
    <source>
        <strain evidence="1">CPER-KK1</strain>
    </source>
</reference>
<dbReference type="Gene3D" id="3.40.50.300">
    <property type="entry name" value="P-loop containing nucleotide triphosphate hydrolases"/>
    <property type="match status" value="1"/>
</dbReference>
<keyword evidence="1" id="KW-0067">ATP-binding</keyword>
<dbReference type="SUPFAM" id="SSF52540">
    <property type="entry name" value="P-loop containing nucleoside triphosphate hydrolases"/>
    <property type="match status" value="1"/>
</dbReference>
<evidence type="ECO:0000313" key="1">
    <source>
        <dbReference type="EMBL" id="MBW4549362.1"/>
    </source>
</evidence>
<dbReference type="GO" id="GO:0005524">
    <property type="term" value="F:ATP binding"/>
    <property type="evidence" value="ECO:0007669"/>
    <property type="project" value="UniProtKB-KW"/>
</dbReference>